<keyword evidence="4" id="KW-1185">Reference proteome</keyword>
<dbReference type="PANTHER" id="PTHR11439:SF467">
    <property type="entry name" value="INTEGRASE CATALYTIC DOMAIN-CONTAINING PROTEIN"/>
    <property type="match status" value="1"/>
</dbReference>
<feature type="region of interest" description="Disordered" evidence="1">
    <location>
        <begin position="1116"/>
        <end position="1269"/>
    </location>
</feature>
<feature type="compositionally biased region" description="Acidic residues" evidence="1">
    <location>
        <begin position="1116"/>
        <end position="1163"/>
    </location>
</feature>
<evidence type="ECO:0000313" key="4">
    <source>
        <dbReference type="Proteomes" id="UP000266841"/>
    </source>
</evidence>
<reference evidence="3 4" key="1">
    <citation type="journal article" date="2012" name="Genome Biol.">
        <title>Genome and low-iron response of an oceanic diatom adapted to chronic iron limitation.</title>
        <authorList>
            <person name="Lommer M."/>
            <person name="Specht M."/>
            <person name="Roy A.S."/>
            <person name="Kraemer L."/>
            <person name="Andreson R."/>
            <person name="Gutowska M.A."/>
            <person name="Wolf J."/>
            <person name="Bergner S.V."/>
            <person name="Schilhabel M.B."/>
            <person name="Klostermeier U.C."/>
            <person name="Beiko R.G."/>
            <person name="Rosenstiel P."/>
            <person name="Hippler M."/>
            <person name="Laroche J."/>
        </authorList>
    </citation>
    <scope>NUCLEOTIDE SEQUENCE [LARGE SCALE GENOMIC DNA]</scope>
    <source>
        <strain evidence="3 4">CCMP1005</strain>
    </source>
</reference>
<feature type="region of interest" description="Disordered" evidence="1">
    <location>
        <begin position="101"/>
        <end position="139"/>
    </location>
</feature>
<gene>
    <name evidence="3" type="ORF">THAOC_08150</name>
</gene>
<feature type="compositionally biased region" description="Basic and acidic residues" evidence="1">
    <location>
        <begin position="1196"/>
        <end position="1233"/>
    </location>
</feature>
<dbReference type="OrthoDB" id="44654at2759"/>
<proteinExistence type="predicted"/>
<feature type="region of interest" description="Disordered" evidence="1">
    <location>
        <begin position="348"/>
        <end position="386"/>
    </location>
</feature>
<name>K0SVP1_THAOC</name>
<feature type="domain" description="Reverse transcriptase Ty1/copia-type" evidence="2">
    <location>
        <begin position="1533"/>
        <end position="1758"/>
    </location>
</feature>
<evidence type="ECO:0000313" key="3">
    <source>
        <dbReference type="EMBL" id="EJK70488.1"/>
    </source>
</evidence>
<dbReference type="Pfam" id="PF07727">
    <property type="entry name" value="RVT_2"/>
    <property type="match status" value="1"/>
</dbReference>
<dbReference type="CDD" id="cd09272">
    <property type="entry name" value="RNase_HI_RT_Ty1"/>
    <property type="match status" value="1"/>
</dbReference>
<feature type="region of interest" description="Disordered" evidence="1">
    <location>
        <begin position="1"/>
        <end position="20"/>
    </location>
</feature>
<feature type="compositionally biased region" description="Basic and acidic residues" evidence="1">
    <location>
        <begin position="356"/>
        <end position="368"/>
    </location>
</feature>
<comment type="caution">
    <text evidence="3">The sequence shown here is derived from an EMBL/GenBank/DDBJ whole genome shotgun (WGS) entry which is preliminary data.</text>
</comment>
<accession>K0SVP1</accession>
<dbReference type="Proteomes" id="UP000266841">
    <property type="component" value="Unassembled WGS sequence"/>
</dbReference>
<dbReference type="PANTHER" id="PTHR11439">
    <property type="entry name" value="GAG-POL-RELATED RETROTRANSPOSON"/>
    <property type="match status" value="1"/>
</dbReference>
<protein>
    <recommendedName>
        <fullName evidence="2">Reverse transcriptase Ty1/copia-type domain-containing protein</fullName>
    </recommendedName>
</protein>
<evidence type="ECO:0000259" key="2">
    <source>
        <dbReference type="Pfam" id="PF07727"/>
    </source>
</evidence>
<dbReference type="InterPro" id="IPR013103">
    <property type="entry name" value="RVT_2"/>
</dbReference>
<organism evidence="3 4">
    <name type="scientific">Thalassiosira oceanica</name>
    <name type="common">Marine diatom</name>
    <dbReference type="NCBI Taxonomy" id="159749"/>
    <lineage>
        <taxon>Eukaryota</taxon>
        <taxon>Sar</taxon>
        <taxon>Stramenopiles</taxon>
        <taxon>Ochrophyta</taxon>
        <taxon>Bacillariophyta</taxon>
        <taxon>Coscinodiscophyceae</taxon>
        <taxon>Thalassiosirophycidae</taxon>
        <taxon>Thalassiosirales</taxon>
        <taxon>Thalassiosiraceae</taxon>
        <taxon>Thalassiosira</taxon>
    </lineage>
</organism>
<sequence length="2053" mass="225452">MRGGRRNGGKSPFAGEPTGGKHGANAVAQIASFLNISAKAVLDVPVNGLINQELDLKVGAVVQAAAKGMDYNAYVTRSAKGLETAYPPKIGVVKVPMAKTEEELNGSAEEKKNAKRSRETKQTERDANAVEKQIRDQGTQDREYQSACLATLQNLEDQTTTAARTAMMNQRGWSKYEEETCQAKKLTRYTALFRKACEQASRGDKGDEDAVLSDCQSLIQLVRTTHDERKTSTATYLDAVDRGVGKFHDSGLLVIHRDHVKEALASKKLAWADSAGLTDEEKANGFSVASHAEVEAAITVASVKTRAALGLAMVDRHGQCGAYKDNLHNNNGEMPPTLALLATAIANHKGTKRHPTQKDKRPDGEARDGLAATTATGQGDRLTPAERLTKAKEDPRHAGKEFALGTDNKFYAYKDGNPKFCNLCQMGGHIGRVCPNKSTANTMTTAGTQAQGGEPADTPAEAAAMTTATRAVLFGGASISGQDPVPRRRQFALATAGAGATEGGADPVPSEAQAGRAFLPGDILITSEDGVATEVPIAPQVVGTLQNGATVGVVEIEGRVEIVLATAGQSSGAGIPRTWVLLDNQSTVHVIVNEELCEEGSVHEATNSIRIYSDAGSSETRRCGFIAGIGWVWINPHGITNILSLSKLRQHCPVDYDGEEGEFLVTTRSGRVLRFQESDSGLHYFDVDEPATYDAAALAQRAINVPAVQESPDDDAPALISAEELYEQERAAEDSDSDEEGVALVNADVVDSVASRAANFSRRELTGAERAIQALALTGGTTQSDLRAMVRLQSVQNLGITVSDVDNAAKVFGPDLGGLRGRATRRAPPGTRTDYVSVPAEIRERHSVVDISADVMFVNGIPFLVTLSRELRYIIGARLGNHEFKCLEDMVQFIVKAVGREQHVGDIERLVRLIKERMRVIFHLLPFKKMPAAMIEYLFRFVIGWLNRVPPKSGVSSVLAPNAIVNEERTDMLRDGRMLFGGLAEVYDHPDPTNTQDGRTIPGACLGPVFNSAGTYYFLSLESGRVVERYQFTERPRTPRMIARVEELAGKKPHSSLRFQTRYDDDDDDSGPSGLFGARLEDDDAPLGQSHRAPSLNYPTVLLAEDDEEESWLTVEVDGDEDGADPTEADDEDADSDSDDDSAVDDDTDDDDITVDAPEDDDASSGGESRSVASLPYADDCEGESRSGNSYPAPYEETRSDRTQEEESRSAHEETRSDRTQEEESRSAHEESRSAATPLLEQPLVIEGKRRRVTRSAAEGGSTAQTYGYSNTAVSESRLGSLEPKQLTLEQVDAYLDEVSRPARAALKQKRHRLRKARNKVRWGLDLFNPTNKEARRAIVASMAEGPISGSNPSPVESKLKQNIQAERLRTGRRQLSDREKEIRDQVALTIKAMNEFAADDDIHLRKPIPRRQGKVDESYLHLHDTMERMVRAHDEACAEIGITNALVTLQEEGEVMSEDQWAMVTHLVLTQMSYKKAHREFGAKADEAVSKEFRQLHMRDTMEPMKKEDLTPEQRRAALETVCTVRQKVRNDPDSLKGRQCVNGSKQRGTIPAEETASPTVNMNSVILTAAVEAHEERDVAVCDLPGAYLSVDMDEMGEEHVHMILRGRMAELMAMTAPAVYRDYISVDGRGNKVLYVRLKKALYGLLKSALLFYRKLWGDLSSLGFEINPYDPCVANKMVDGSQMTVCWHVDDLKLSHADASKVTEVIEWLKGEYGDLRVSRGKTHEYLGMTLDYSSPGKVKVGMADFTMAMIEDFPDDLGQFVETPASDSLFTVRPDGKRVLLGEERASIFHRFVAKLLFLACRARRDIRVPVAFLSTRVKAPDQDDWGKLRRVLKYLKRNPSLPLTLEIEDMSAITWWVDASHAVHGDCKGHTGGVMSMGKGAFMDQCNKQKFNTRSTTESELVAVDEVMPKMIWAMHFLQGQGFETKTELHQDNMSTVRLEVNGKRSSGQRTRHLNIKYFFVTDQIEQGWLRVSYCPTDKMIADINTKPLQGALFKQMRAAVQNCPVDLPPENSLCPAVAVCNAIASHLTKLQECVGRSLVGRPGDAR</sequence>
<evidence type="ECO:0000256" key="1">
    <source>
        <dbReference type="SAM" id="MobiDB-lite"/>
    </source>
</evidence>
<dbReference type="eggNOG" id="KOG0017">
    <property type="taxonomic scope" value="Eukaryota"/>
</dbReference>
<dbReference type="EMBL" id="AGNL01008460">
    <property type="protein sequence ID" value="EJK70488.1"/>
    <property type="molecule type" value="Genomic_DNA"/>
</dbReference>
<feature type="region of interest" description="Disordered" evidence="1">
    <location>
        <begin position="1053"/>
        <end position="1098"/>
    </location>
</feature>
<feature type="compositionally biased region" description="Basic and acidic residues" evidence="1">
    <location>
        <begin position="108"/>
        <end position="139"/>
    </location>
</feature>